<comment type="similarity">
    <text evidence="1 4">Belongs to the GTP cyclohydrolase I type 2/NIF3 family.</text>
</comment>
<keyword evidence="7" id="KW-1185">Reference proteome</keyword>
<dbReference type="InterPro" id="IPR036069">
    <property type="entry name" value="DUF34/NIF3_sf"/>
</dbReference>
<dbReference type="Gene3D" id="3.40.1390.30">
    <property type="entry name" value="NIF3 (NGG1p interacting factor 3)-like"/>
    <property type="match status" value="1"/>
</dbReference>
<dbReference type="Pfam" id="PF01784">
    <property type="entry name" value="DUF34_NIF3"/>
    <property type="match status" value="1"/>
</dbReference>
<evidence type="ECO:0000256" key="3">
    <source>
        <dbReference type="ARBA" id="ARBA00022723"/>
    </source>
</evidence>
<keyword evidence="3 4" id="KW-0479">Metal-binding</keyword>
<dbReference type="EMBL" id="CP049742">
    <property type="protein sequence ID" value="QPC46906.1"/>
    <property type="molecule type" value="Genomic_DNA"/>
</dbReference>
<proteinExistence type="inferred from homology"/>
<evidence type="ECO:0000313" key="6">
    <source>
        <dbReference type="EMBL" id="QPC46906.1"/>
    </source>
</evidence>
<dbReference type="KEGG" id="mcui:G8O30_07995"/>
<feature type="binding site" evidence="5">
    <location>
        <position position="335"/>
    </location>
    <ligand>
        <name>a divalent metal cation</name>
        <dbReference type="ChEBI" id="CHEBI:60240"/>
        <label>1</label>
    </ligand>
</feature>
<dbReference type="RefSeq" id="WP_239674445.1">
    <property type="nucleotide sequence ID" value="NZ_CP049742.1"/>
</dbReference>
<dbReference type="NCBIfam" id="TIGR00486">
    <property type="entry name" value="YbgI_SA1388"/>
    <property type="match status" value="1"/>
</dbReference>
<dbReference type="InterPro" id="IPR015867">
    <property type="entry name" value="N-reg_PII/ATP_PRibTrfase_C"/>
</dbReference>
<dbReference type="InterPro" id="IPR017221">
    <property type="entry name" value="DUF34/NIF3_bac"/>
</dbReference>
<dbReference type="GO" id="GO:0005737">
    <property type="term" value="C:cytoplasm"/>
    <property type="evidence" value="ECO:0007669"/>
    <property type="project" value="TreeGrafter"/>
</dbReference>
<evidence type="ECO:0000256" key="5">
    <source>
        <dbReference type="PIRSR" id="PIRSR602678-1"/>
    </source>
</evidence>
<organism evidence="6 7">
    <name type="scientific">Mangrovibacillus cuniculi</name>
    <dbReference type="NCBI Taxonomy" id="2593652"/>
    <lineage>
        <taxon>Bacteria</taxon>
        <taxon>Bacillati</taxon>
        <taxon>Bacillota</taxon>
        <taxon>Bacilli</taxon>
        <taxon>Bacillales</taxon>
        <taxon>Bacillaceae</taxon>
        <taxon>Mangrovibacillus</taxon>
    </lineage>
</organism>
<evidence type="ECO:0000313" key="7">
    <source>
        <dbReference type="Proteomes" id="UP000593626"/>
    </source>
</evidence>
<evidence type="ECO:0000256" key="4">
    <source>
        <dbReference type="PIRNR" id="PIRNR037489"/>
    </source>
</evidence>
<dbReference type="GO" id="GO:0046872">
    <property type="term" value="F:metal ion binding"/>
    <property type="evidence" value="ECO:0007669"/>
    <property type="project" value="UniProtKB-UniRule"/>
</dbReference>
<dbReference type="FunFam" id="3.40.1390.30:FF:000001">
    <property type="entry name" value="GTP cyclohydrolase 1 type 2"/>
    <property type="match status" value="1"/>
</dbReference>
<dbReference type="PIRSF" id="PIRSF037489">
    <property type="entry name" value="UCP037489_NIF3_YqfO"/>
    <property type="match status" value="1"/>
</dbReference>
<dbReference type="PANTHER" id="PTHR13799">
    <property type="entry name" value="NGG1 INTERACTING FACTOR 3"/>
    <property type="match status" value="1"/>
</dbReference>
<feature type="binding site" evidence="5">
    <location>
        <position position="106"/>
    </location>
    <ligand>
        <name>a divalent metal cation</name>
        <dbReference type="ChEBI" id="CHEBI:60240"/>
        <label>1</label>
    </ligand>
</feature>
<evidence type="ECO:0000256" key="2">
    <source>
        <dbReference type="ARBA" id="ARBA00022112"/>
    </source>
</evidence>
<dbReference type="PANTHER" id="PTHR13799:SF14">
    <property type="entry name" value="GTP CYCLOHYDROLASE 1 TYPE 2 HOMOLOG"/>
    <property type="match status" value="1"/>
</dbReference>
<dbReference type="AlphaFoldDB" id="A0A7S8CBH1"/>
<dbReference type="Gene3D" id="3.30.70.120">
    <property type="match status" value="1"/>
</dbReference>
<dbReference type="Proteomes" id="UP000593626">
    <property type="component" value="Chromosome"/>
</dbReference>
<feature type="binding site" evidence="5">
    <location>
        <position position="67"/>
    </location>
    <ligand>
        <name>a divalent metal cation</name>
        <dbReference type="ChEBI" id="CHEBI:60240"/>
        <label>1</label>
    </ligand>
</feature>
<feature type="binding site" evidence="5">
    <location>
        <position position="68"/>
    </location>
    <ligand>
        <name>a divalent metal cation</name>
        <dbReference type="ChEBI" id="CHEBI:60240"/>
        <label>1</label>
    </ligand>
</feature>
<dbReference type="InterPro" id="IPR002678">
    <property type="entry name" value="DUF34/NIF3"/>
</dbReference>
<evidence type="ECO:0000256" key="1">
    <source>
        <dbReference type="ARBA" id="ARBA00006964"/>
    </source>
</evidence>
<feature type="binding site" evidence="5">
    <location>
        <position position="332"/>
    </location>
    <ligand>
        <name>a divalent metal cation</name>
        <dbReference type="ChEBI" id="CHEBI:60240"/>
        <label>1</label>
    </ligand>
</feature>
<sequence>MKTPNGHEIIQLFEQFSPKRLAEQGDPIGLQVGSLSHKVNKVMTTLDVTEEVVDEAIKQGVNVIIAHHPPLFVKLGAILTDTPKGKIIQKLLTHNIAVYAAHTNLDVANGGVNDLLVEKLGLQDTNVLVPTIQQTMYKLQVYVPKTHAQDIREAIGQAGAGKQGDYDFTSFSVDGTGRFRPVGNASPTIGNLDQHEEVEEEVVSTIVEEVRLSSVIKAMKKVHPYEEVAYDVWKLEQQGEVQGLGRVGRLTTSKTLEDFLQVVKENLPVESVQVVGKRETVVNKVAVLGGSGRSYFSYAKRAGADVYVTGDIDYHSAQYAEEMGLNVIDAGHYIEWVMVEGLAKKMNELFKMEKWDVECIASTVNTNPFRVR</sequence>
<gene>
    <name evidence="6" type="ORF">G8O30_07995</name>
</gene>
<dbReference type="FunFam" id="3.30.70.120:FF:000006">
    <property type="entry name" value="GTP cyclohydrolase 1 type 2 homolog"/>
    <property type="match status" value="1"/>
</dbReference>
<protein>
    <recommendedName>
        <fullName evidence="2 4">GTP cyclohydrolase 1 type 2 homolog</fullName>
    </recommendedName>
</protein>
<reference evidence="6 7" key="1">
    <citation type="submission" date="2019-07" db="EMBL/GenBank/DDBJ databases">
        <title>Genome sequence of 2 isolates from Red Sea Mangroves.</title>
        <authorList>
            <person name="Sefrji F."/>
            <person name="Michoud G."/>
            <person name="Merlino G."/>
            <person name="Daffonchio D."/>
        </authorList>
    </citation>
    <scope>NUCLEOTIDE SEQUENCE [LARGE SCALE GENOMIC DNA]</scope>
    <source>
        <strain evidence="6 7">R1DC41</strain>
    </source>
</reference>
<accession>A0A7S8CBH1</accession>
<name>A0A7S8CBH1_9BACI</name>
<dbReference type="SUPFAM" id="SSF102705">
    <property type="entry name" value="NIF3 (NGG1p interacting factor 3)-like"/>
    <property type="match status" value="1"/>
</dbReference>